<evidence type="ECO:0000256" key="5">
    <source>
        <dbReference type="ARBA" id="ARBA00012744"/>
    </source>
</evidence>
<keyword evidence="12" id="KW-0326">Glycosidase</keyword>
<evidence type="ECO:0000256" key="4">
    <source>
        <dbReference type="ARBA" id="ARBA00005336"/>
    </source>
</evidence>
<dbReference type="SUPFAM" id="SSF52279">
    <property type="entry name" value="Beta-D-glucan exohydrolase, C-terminal domain"/>
    <property type="match status" value="1"/>
</dbReference>
<evidence type="ECO:0000313" key="21">
    <source>
        <dbReference type="EMBL" id="KAL2797309.1"/>
    </source>
</evidence>
<dbReference type="Gene3D" id="3.20.20.300">
    <property type="entry name" value="Glycoside hydrolase, family 3, N-terminal domain"/>
    <property type="match status" value="1"/>
</dbReference>
<keyword evidence="10" id="KW-0325">Glycoprotein</keyword>
<comment type="pathway">
    <text evidence="3">Glycan metabolism; cellulose degradation.</text>
</comment>
<keyword evidence="11" id="KW-0119">Carbohydrate metabolism</keyword>
<dbReference type="InterPro" id="IPR036962">
    <property type="entry name" value="Glyco_hydro_3_N_sf"/>
</dbReference>
<evidence type="ECO:0000256" key="6">
    <source>
        <dbReference type="ARBA" id="ARBA00022525"/>
    </source>
</evidence>
<comment type="subcellular location">
    <subcellularLocation>
        <location evidence="2">Secreted</location>
    </subcellularLocation>
</comment>
<evidence type="ECO:0000256" key="3">
    <source>
        <dbReference type="ARBA" id="ARBA00004987"/>
    </source>
</evidence>
<sequence length="743" mass="80690">MHSTPFWSVAGLAALLCLPCSAYGEKKQPFHDWEKAYAAAEELVSTWSIEQQANISVRYGVAPGFVPFEPSDGPTGVTNGQGVSGWVGPQTLAGSWNKSLVADQYGRMAVEFRKKGFNMLLGPSSGPLGRSPLGSRLWEGLGNDPYLNGKLFGASIEAIQNEDVISSGKHYLANEQETNRTSFGSDDPSDRTNSIIDDRTLHELYHWPWIDGVAAGMGSAMCVMNRVNGIIGCENDHILNGVLKNETKFQGFFVPDVTAPLDKTRGLNGGLDWNSGYSLEEVLSEVENGNIPEAVITDHALRIVATQLNFLKPADEYADPATTETLNVRDPASKAFIRNAGAQSIVLLKNKNDTLPLKDPQSIGVFGKDAANLATGPIVKPNFNSFTGDTYEGHLITGGGSASPAPYIVSPLDALTARASEGQGFNYRYILSDNWTVTPPPSTGEGFFQSNAVSVSEYAALSEHCLVFINAFGKEGADRLTLADPVGDQLVNDVANYCGSTIVVMNNAGVRLVDRWIDHPNVTAVLNAGALGQESGNAIIDVLFGDVNPSGKLPYTIAKNESDYNGEICPCCECPYTEGLYIDYRYFDQAGIEPRYEFGFGLSYTTFQYSKMKITPTVNLRHLTAYPTGTLIPGGREDIFNELLTITARVTNTGKVAGAEVAQLYLSLPKAANAPVRQLRGFDKVLLEPGQTKTVRFSIQRRDLSVWDTEEQEWKIEDGKVGVFLGRSSRDFVKEGSFTVNTR</sequence>
<dbReference type="Pfam" id="PF00933">
    <property type="entry name" value="Glyco_hydro_3"/>
    <property type="match status" value="1"/>
</dbReference>
<dbReference type="GO" id="GO:0016787">
    <property type="term" value="F:hydrolase activity"/>
    <property type="evidence" value="ECO:0007669"/>
    <property type="project" value="UniProtKB-KW"/>
</dbReference>
<dbReference type="Pfam" id="PF01915">
    <property type="entry name" value="Glyco_hydro_3_C"/>
    <property type="match status" value="1"/>
</dbReference>
<evidence type="ECO:0000256" key="7">
    <source>
        <dbReference type="ARBA" id="ARBA00022729"/>
    </source>
</evidence>
<comment type="catalytic activity">
    <reaction evidence="1">
        <text>Hydrolysis of terminal, non-reducing beta-D-glucosyl residues with release of beta-D-glucose.</text>
        <dbReference type="EC" id="3.2.1.21"/>
    </reaction>
</comment>
<keyword evidence="6" id="KW-0964">Secreted</keyword>
<dbReference type="EC" id="3.2.1.21" evidence="5"/>
<keyword evidence="13" id="KW-0624">Polysaccharide degradation</keyword>
<dbReference type="InterPro" id="IPR013783">
    <property type="entry name" value="Ig-like_fold"/>
</dbReference>
<dbReference type="EMBL" id="JBFTWV010000020">
    <property type="protein sequence ID" value="KAL2797309.1"/>
    <property type="molecule type" value="Genomic_DNA"/>
</dbReference>
<protein>
    <recommendedName>
        <fullName evidence="15">Probable beta-glucosidase M</fullName>
        <ecNumber evidence="5">3.2.1.21</ecNumber>
    </recommendedName>
    <alternativeName>
        <fullName evidence="16">Beta-D-glucoside glucohydrolase M</fullName>
    </alternativeName>
    <alternativeName>
        <fullName evidence="17">Cellobiase M</fullName>
    </alternativeName>
    <alternativeName>
        <fullName evidence="18">Gentiobiase M</fullName>
    </alternativeName>
</protein>
<organism evidence="21 22">
    <name type="scientific">Aspergillus keveii</name>
    <dbReference type="NCBI Taxonomy" id="714993"/>
    <lineage>
        <taxon>Eukaryota</taxon>
        <taxon>Fungi</taxon>
        <taxon>Dikarya</taxon>
        <taxon>Ascomycota</taxon>
        <taxon>Pezizomycotina</taxon>
        <taxon>Eurotiomycetes</taxon>
        <taxon>Eurotiomycetidae</taxon>
        <taxon>Eurotiales</taxon>
        <taxon>Aspergillaceae</taxon>
        <taxon>Aspergillus</taxon>
        <taxon>Aspergillus subgen. Nidulantes</taxon>
    </lineage>
</organism>
<accession>A0ABR4GFA2</accession>
<evidence type="ECO:0000256" key="11">
    <source>
        <dbReference type="ARBA" id="ARBA00023277"/>
    </source>
</evidence>
<evidence type="ECO:0000256" key="9">
    <source>
        <dbReference type="ARBA" id="ARBA00023001"/>
    </source>
</evidence>
<dbReference type="InterPro" id="IPR002772">
    <property type="entry name" value="Glyco_hydro_3_C"/>
</dbReference>
<name>A0ABR4GFA2_9EURO</name>
<dbReference type="InterPro" id="IPR036881">
    <property type="entry name" value="Glyco_hydro_3_C_sf"/>
</dbReference>
<dbReference type="InterPro" id="IPR050288">
    <property type="entry name" value="Cellulose_deg_GH3"/>
</dbReference>
<evidence type="ECO:0000256" key="10">
    <source>
        <dbReference type="ARBA" id="ARBA00023180"/>
    </source>
</evidence>
<evidence type="ECO:0000256" key="14">
    <source>
        <dbReference type="ARBA" id="ARBA00024983"/>
    </source>
</evidence>
<comment type="function">
    <text evidence="14">Beta-glucosidases are one of a number of cellulolytic enzymes involved in the degradation of cellulosic biomass. Catalyzes the last step releasing glucose from the inhibitory cellobiose.</text>
</comment>
<evidence type="ECO:0000256" key="2">
    <source>
        <dbReference type="ARBA" id="ARBA00004613"/>
    </source>
</evidence>
<dbReference type="InterPro" id="IPR017853">
    <property type="entry name" value="GH"/>
</dbReference>
<dbReference type="SUPFAM" id="SSF51445">
    <property type="entry name" value="(Trans)glycosidases"/>
    <property type="match status" value="1"/>
</dbReference>
<evidence type="ECO:0000259" key="20">
    <source>
        <dbReference type="SMART" id="SM01217"/>
    </source>
</evidence>
<dbReference type="SMART" id="SM01217">
    <property type="entry name" value="Fn3_like"/>
    <property type="match status" value="1"/>
</dbReference>
<dbReference type="PANTHER" id="PTHR42715">
    <property type="entry name" value="BETA-GLUCOSIDASE"/>
    <property type="match status" value="1"/>
</dbReference>
<keyword evidence="9" id="KW-0136">Cellulose degradation</keyword>
<dbReference type="PRINTS" id="PR00133">
    <property type="entry name" value="GLHYDRLASE3"/>
</dbReference>
<reference evidence="21 22" key="1">
    <citation type="submission" date="2024-07" db="EMBL/GenBank/DDBJ databases">
        <title>Section-level genome sequencing and comparative genomics of Aspergillus sections Usti and Cavernicolus.</title>
        <authorList>
            <consortium name="Lawrence Berkeley National Laboratory"/>
            <person name="Nybo J.L."/>
            <person name="Vesth T.C."/>
            <person name="Theobald S."/>
            <person name="Frisvad J.C."/>
            <person name="Larsen T.O."/>
            <person name="Kjaerboelling I."/>
            <person name="Rothschild-Mancinelli K."/>
            <person name="Lyhne E.K."/>
            <person name="Kogle M.E."/>
            <person name="Barry K."/>
            <person name="Clum A."/>
            <person name="Na H."/>
            <person name="Ledsgaard L."/>
            <person name="Lin J."/>
            <person name="Lipzen A."/>
            <person name="Kuo A."/>
            <person name="Riley R."/>
            <person name="Mondo S."/>
            <person name="Labutti K."/>
            <person name="Haridas S."/>
            <person name="Pangalinan J."/>
            <person name="Salamov A.A."/>
            <person name="Simmons B.A."/>
            <person name="Magnuson J.K."/>
            <person name="Chen J."/>
            <person name="Drula E."/>
            <person name="Henrissat B."/>
            <person name="Wiebenga A."/>
            <person name="Lubbers R.J."/>
            <person name="Gomes A.C."/>
            <person name="Makela M.R."/>
            <person name="Stajich J."/>
            <person name="Grigoriev I.V."/>
            <person name="Mortensen U.H."/>
            <person name="De Vries R.P."/>
            <person name="Baker S.E."/>
            <person name="Andersen M.R."/>
        </authorList>
    </citation>
    <scope>NUCLEOTIDE SEQUENCE [LARGE SCALE GENOMIC DNA]</scope>
    <source>
        <strain evidence="21 22">CBS 209.92</strain>
    </source>
</reference>
<evidence type="ECO:0000256" key="17">
    <source>
        <dbReference type="ARBA" id="ARBA00041589"/>
    </source>
</evidence>
<feature type="domain" description="Fibronectin type III-like" evidence="20">
    <location>
        <begin position="660"/>
        <end position="729"/>
    </location>
</feature>
<evidence type="ECO:0000256" key="8">
    <source>
        <dbReference type="ARBA" id="ARBA00022801"/>
    </source>
</evidence>
<dbReference type="Pfam" id="PF14310">
    <property type="entry name" value="Fn3-like"/>
    <property type="match status" value="1"/>
</dbReference>
<comment type="similarity">
    <text evidence="4">Belongs to the glycosyl hydrolase 3 family.</text>
</comment>
<evidence type="ECO:0000256" key="1">
    <source>
        <dbReference type="ARBA" id="ARBA00000448"/>
    </source>
</evidence>
<comment type="caution">
    <text evidence="21">The sequence shown here is derived from an EMBL/GenBank/DDBJ whole genome shotgun (WGS) entry which is preliminary data.</text>
</comment>
<gene>
    <name evidence="21" type="ORF">BJX66DRAFT_335210</name>
</gene>
<evidence type="ECO:0000256" key="13">
    <source>
        <dbReference type="ARBA" id="ARBA00023326"/>
    </source>
</evidence>
<feature type="chain" id="PRO_5045675059" description="Probable beta-glucosidase M" evidence="19">
    <location>
        <begin position="25"/>
        <end position="743"/>
    </location>
</feature>
<dbReference type="InterPro" id="IPR026891">
    <property type="entry name" value="Fn3-like"/>
</dbReference>
<dbReference type="Gene3D" id="3.40.50.1700">
    <property type="entry name" value="Glycoside hydrolase family 3 C-terminal domain"/>
    <property type="match status" value="1"/>
</dbReference>
<evidence type="ECO:0000256" key="18">
    <source>
        <dbReference type="ARBA" id="ARBA00041805"/>
    </source>
</evidence>
<dbReference type="PANTHER" id="PTHR42715:SF5">
    <property type="entry name" value="BETA-GLUCOSIDASE M-RELATED"/>
    <property type="match status" value="1"/>
</dbReference>
<evidence type="ECO:0000256" key="12">
    <source>
        <dbReference type="ARBA" id="ARBA00023295"/>
    </source>
</evidence>
<proteinExistence type="inferred from homology"/>
<keyword evidence="8 21" id="KW-0378">Hydrolase</keyword>
<evidence type="ECO:0000313" key="22">
    <source>
        <dbReference type="Proteomes" id="UP001610563"/>
    </source>
</evidence>
<evidence type="ECO:0000256" key="15">
    <source>
        <dbReference type="ARBA" id="ARBA00039571"/>
    </source>
</evidence>
<evidence type="ECO:0000256" key="19">
    <source>
        <dbReference type="SAM" id="SignalP"/>
    </source>
</evidence>
<dbReference type="InterPro" id="IPR001764">
    <property type="entry name" value="Glyco_hydro_3_N"/>
</dbReference>
<keyword evidence="7 19" id="KW-0732">Signal</keyword>
<dbReference type="Gene3D" id="2.60.40.10">
    <property type="entry name" value="Immunoglobulins"/>
    <property type="match status" value="1"/>
</dbReference>
<evidence type="ECO:0000256" key="16">
    <source>
        <dbReference type="ARBA" id="ARBA00041282"/>
    </source>
</evidence>
<keyword evidence="22" id="KW-1185">Reference proteome</keyword>
<feature type="signal peptide" evidence="19">
    <location>
        <begin position="1"/>
        <end position="24"/>
    </location>
</feature>
<dbReference type="Proteomes" id="UP001610563">
    <property type="component" value="Unassembled WGS sequence"/>
</dbReference>